<dbReference type="InterPro" id="IPR036291">
    <property type="entry name" value="NAD(P)-bd_dom_sf"/>
</dbReference>
<evidence type="ECO:0000313" key="5">
    <source>
        <dbReference type="EMBL" id="TCT03995.1"/>
    </source>
</evidence>
<dbReference type="InterPro" id="IPR057326">
    <property type="entry name" value="KR_dom"/>
</dbReference>
<dbReference type="AlphaFoldDB" id="A0A4R3LYZ5"/>
<protein>
    <submittedName>
        <fullName evidence="5">NADP-dependent 3-hydroxy acid dehydrogenase YdfG</fullName>
    </submittedName>
</protein>
<dbReference type="Gene3D" id="3.40.50.720">
    <property type="entry name" value="NAD(P)-binding Rossmann-like Domain"/>
    <property type="match status" value="1"/>
</dbReference>
<dbReference type="PRINTS" id="PR00081">
    <property type="entry name" value="GDHRDH"/>
</dbReference>
<dbReference type="GO" id="GO:0016491">
    <property type="term" value="F:oxidoreductase activity"/>
    <property type="evidence" value="ECO:0007669"/>
    <property type="project" value="UniProtKB-KW"/>
</dbReference>
<organism evidence="5 6">
    <name type="scientific">Aquabacter spiritensis</name>
    <dbReference type="NCBI Taxonomy" id="933073"/>
    <lineage>
        <taxon>Bacteria</taxon>
        <taxon>Pseudomonadati</taxon>
        <taxon>Pseudomonadota</taxon>
        <taxon>Alphaproteobacteria</taxon>
        <taxon>Hyphomicrobiales</taxon>
        <taxon>Xanthobacteraceae</taxon>
        <taxon>Aquabacter</taxon>
    </lineage>
</organism>
<dbReference type="InterPro" id="IPR020904">
    <property type="entry name" value="Sc_DH/Rdtase_CS"/>
</dbReference>
<accession>A0A4R3LYZ5</accession>
<feature type="domain" description="Ketoreductase" evidence="4">
    <location>
        <begin position="39"/>
        <end position="227"/>
    </location>
</feature>
<feature type="compositionally biased region" description="Low complexity" evidence="3">
    <location>
        <begin position="1"/>
        <end position="15"/>
    </location>
</feature>
<dbReference type="PANTHER" id="PTHR43658:SF8">
    <property type="entry name" value="17-BETA-HYDROXYSTEROID DEHYDROGENASE 14-RELATED"/>
    <property type="match status" value="1"/>
</dbReference>
<dbReference type="PROSITE" id="PS00061">
    <property type="entry name" value="ADH_SHORT"/>
    <property type="match status" value="1"/>
</dbReference>
<dbReference type="SMART" id="SM00822">
    <property type="entry name" value="PKS_KR"/>
    <property type="match status" value="1"/>
</dbReference>
<evidence type="ECO:0000259" key="4">
    <source>
        <dbReference type="SMART" id="SM00822"/>
    </source>
</evidence>
<evidence type="ECO:0000313" key="6">
    <source>
        <dbReference type="Proteomes" id="UP000294664"/>
    </source>
</evidence>
<dbReference type="InterPro" id="IPR002347">
    <property type="entry name" value="SDR_fam"/>
</dbReference>
<dbReference type="Proteomes" id="UP000294664">
    <property type="component" value="Unassembled WGS sequence"/>
</dbReference>
<feature type="region of interest" description="Disordered" evidence="3">
    <location>
        <begin position="1"/>
        <end position="20"/>
    </location>
</feature>
<dbReference type="PRINTS" id="PR00080">
    <property type="entry name" value="SDRFAMILY"/>
</dbReference>
<sequence>MPAAGTAATRPAGARIDTNPGGAFRAGPIGTIVMQVQGHAALITGAASGLGAATARALSAAGAKVALLDFNEAGARAVAEEIGGAAFGCDVARAESAVAAVEAAAAAHGPARILVNCAGVADAGKVVGRNGPLDLDAFRRVIEINLIGTFNMIRLFAAGAAALDPLAGGERGVIVSTASIAAFDGQIGQAAYAASKAGVAGLTLPVARELAGAGIRAMTIAPGIFETAMLRGLPQAVQDSLGASVPFPSRLGRPEEYADLVLHIVGNPMLNGEVIRLDGALRMPPR</sequence>
<keyword evidence="6" id="KW-1185">Reference proteome</keyword>
<comment type="similarity">
    <text evidence="2">Belongs to the short-chain dehydrogenases/reductases (SDR) family.</text>
</comment>
<proteinExistence type="inferred from homology"/>
<gene>
    <name evidence="5" type="ORF">EDC64_108161</name>
</gene>
<name>A0A4R3LYZ5_9HYPH</name>
<keyword evidence="1" id="KW-0560">Oxidoreductase</keyword>
<evidence type="ECO:0000256" key="1">
    <source>
        <dbReference type="ARBA" id="ARBA00023002"/>
    </source>
</evidence>
<comment type="caution">
    <text evidence="5">The sequence shown here is derived from an EMBL/GenBank/DDBJ whole genome shotgun (WGS) entry which is preliminary data.</text>
</comment>
<dbReference type="PANTHER" id="PTHR43658">
    <property type="entry name" value="SHORT-CHAIN DEHYDROGENASE/REDUCTASE"/>
    <property type="match status" value="1"/>
</dbReference>
<reference evidence="5 6" key="1">
    <citation type="submission" date="2019-03" db="EMBL/GenBank/DDBJ databases">
        <title>Genomic Encyclopedia of Type Strains, Phase IV (KMG-IV): sequencing the most valuable type-strain genomes for metagenomic binning, comparative biology and taxonomic classification.</title>
        <authorList>
            <person name="Goeker M."/>
        </authorList>
    </citation>
    <scope>NUCLEOTIDE SEQUENCE [LARGE SCALE GENOMIC DNA]</scope>
    <source>
        <strain evidence="5 6">DSM 9035</strain>
    </source>
</reference>
<evidence type="ECO:0000256" key="2">
    <source>
        <dbReference type="RuleBase" id="RU000363"/>
    </source>
</evidence>
<dbReference type="SUPFAM" id="SSF51735">
    <property type="entry name" value="NAD(P)-binding Rossmann-fold domains"/>
    <property type="match status" value="1"/>
</dbReference>
<evidence type="ECO:0000256" key="3">
    <source>
        <dbReference type="SAM" id="MobiDB-lite"/>
    </source>
</evidence>
<dbReference type="Pfam" id="PF00106">
    <property type="entry name" value="adh_short"/>
    <property type="match status" value="1"/>
</dbReference>
<dbReference type="EMBL" id="SMAI01000008">
    <property type="protein sequence ID" value="TCT03995.1"/>
    <property type="molecule type" value="Genomic_DNA"/>
</dbReference>